<feature type="region of interest" description="Disordered" evidence="8">
    <location>
        <begin position="223"/>
        <end position="249"/>
    </location>
</feature>
<feature type="repeat" description="WD" evidence="7">
    <location>
        <begin position="390"/>
        <end position="423"/>
    </location>
</feature>
<gene>
    <name evidence="10" type="primary">PWP2</name>
    <name evidence="10" type="ORF">ATY40_BA7504994</name>
</gene>
<feature type="repeat" description="WD" evidence="7">
    <location>
        <begin position="476"/>
        <end position="512"/>
    </location>
</feature>
<evidence type="ECO:0000256" key="8">
    <source>
        <dbReference type="SAM" id="MobiDB-lite"/>
    </source>
</evidence>
<dbReference type="SUPFAM" id="SSF50998">
    <property type="entry name" value="Quinoprotein alcohol dehydrogenase-like"/>
    <property type="match status" value="2"/>
</dbReference>
<keyword evidence="3" id="KW-0597">Phosphoprotein</keyword>
<dbReference type="PANTHER" id="PTHR19858">
    <property type="entry name" value="WD40 REPEAT PROTEIN"/>
    <property type="match status" value="1"/>
</dbReference>
<dbReference type="PROSITE" id="PS50294">
    <property type="entry name" value="WD_REPEATS_REGION"/>
    <property type="match status" value="4"/>
</dbReference>
<evidence type="ECO:0000256" key="1">
    <source>
        <dbReference type="ARBA" id="ARBA00004604"/>
    </source>
</evidence>
<keyword evidence="11" id="KW-1185">Reference proteome</keyword>
<evidence type="ECO:0000256" key="5">
    <source>
        <dbReference type="ARBA" id="ARBA00022737"/>
    </source>
</evidence>
<evidence type="ECO:0000256" key="4">
    <source>
        <dbReference type="ARBA" id="ARBA00022574"/>
    </source>
</evidence>
<protein>
    <submittedName>
        <fullName evidence="10">BA75_04994T0</fullName>
    </submittedName>
</protein>
<feature type="repeat" description="WD" evidence="7">
    <location>
        <begin position="348"/>
        <end position="389"/>
    </location>
</feature>
<evidence type="ECO:0000256" key="2">
    <source>
        <dbReference type="ARBA" id="ARBA00010226"/>
    </source>
</evidence>
<dbReference type="EMBL" id="CP014587">
    <property type="protein sequence ID" value="ANZ77357.1"/>
    <property type="molecule type" value="Genomic_DNA"/>
</dbReference>
<dbReference type="SMART" id="SM00320">
    <property type="entry name" value="WD40"/>
    <property type="match status" value="13"/>
</dbReference>
<evidence type="ECO:0000256" key="7">
    <source>
        <dbReference type="PROSITE-ProRule" id="PRU00221"/>
    </source>
</evidence>
<reference evidence="10 11" key="1">
    <citation type="submission" date="2016-02" db="EMBL/GenBank/DDBJ databases">
        <title>Comparative genomic and transcriptomic foundation for Pichia pastoris.</title>
        <authorList>
            <person name="Love K.R."/>
            <person name="Shah K.A."/>
            <person name="Whittaker C.A."/>
            <person name="Wu J."/>
            <person name="Bartlett M.C."/>
            <person name="Ma D."/>
            <person name="Leeson R.L."/>
            <person name="Priest M."/>
            <person name="Young S.K."/>
            <person name="Love J.C."/>
        </authorList>
    </citation>
    <scope>NUCLEOTIDE SEQUENCE [LARGE SCALE GENOMIC DNA]</scope>
    <source>
        <strain evidence="10 11">ATCC 28485</strain>
    </source>
</reference>
<dbReference type="GO" id="GO:0032040">
    <property type="term" value="C:small-subunit processome"/>
    <property type="evidence" value="ECO:0007669"/>
    <property type="project" value="TreeGrafter"/>
</dbReference>
<dbReference type="PROSITE" id="PS00678">
    <property type="entry name" value="WD_REPEATS_1"/>
    <property type="match status" value="3"/>
</dbReference>
<dbReference type="InterPro" id="IPR020472">
    <property type="entry name" value="WD40_PAC1"/>
</dbReference>
<dbReference type="PROSITE" id="PS50082">
    <property type="entry name" value="WD_REPEATS_2"/>
    <property type="match status" value="5"/>
</dbReference>
<evidence type="ECO:0000256" key="3">
    <source>
        <dbReference type="ARBA" id="ARBA00022553"/>
    </source>
</evidence>
<feature type="repeat" description="WD" evidence="7">
    <location>
        <begin position="187"/>
        <end position="228"/>
    </location>
</feature>
<evidence type="ECO:0000313" key="10">
    <source>
        <dbReference type="EMBL" id="ANZ77357.1"/>
    </source>
</evidence>
<organism evidence="10 11">
    <name type="scientific">Komagataella pastoris</name>
    <name type="common">Yeast</name>
    <name type="synonym">Pichia pastoris</name>
    <dbReference type="NCBI Taxonomy" id="4922"/>
    <lineage>
        <taxon>Eukaryota</taxon>
        <taxon>Fungi</taxon>
        <taxon>Dikarya</taxon>
        <taxon>Ascomycota</taxon>
        <taxon>Saccharomycotina</taxon>
        <taxon>Pichiomycetes</taxon>
        <taxon>Pichiales</taxon>
        <taxon>Pichiaceae</taxon>
        <taxon>Komagataella</taxon>
    </lineage>
</organism>
<dbReference type="InterPro" id="IPR015943">
    <property type="entry name" value="WD40/YVTN_repeat-like_dom_sf"/>
</dbReference>
<dbReference type="InterPro" id="IPR007148">
    <property type="entry name" value="SSU_processome_Utp12"/>
</dbReference>
<dbReference type="Pfam" id="PF04003">
    <property type="entry name" value="Utp12"/>
    <property type="match status" value="1"/>
</dbReference>
<feature type="repeat" description="WD" evidence="7">
    <location>
        <begin position="142"/>
        <end position="183"/>
    </location>
</feature>
<keyword evidence="5" id="KW-0677">Repeat</keyword>
<accession>A0A1B2JH37</accession>
<comment type="subcellular location">
    <subcellularLocation>
        <location evidence="1">Nucleus</location>
        <location evidence="1">Nucleolus</location>
    </subcellularLocation>
</comment>
<dbReference type="Pfam" id="PF00400">
    <property type="entry name" value="WD40"/>
    <property type="match status" value="5"/>
</dbReference>
<feature type="compositionally biased region" description="Acidic residues" evidence="8">
    <location>
        <begin position="229"/>
        <end position="242"/>
    </location>
</feature>
<feature type="domain" description="Small-subunit processome Utp12" evidence="9">
    <location>
        <begin position="755"/>
        <end position="859"/>
    </location>
</feature>
<dbReference type="InterPro" id="IPR001680">
    <property type="entry name" value="WD40_rpt"/>
</dbReference>
<evidence type="ECO:0000256" key="6">
    <source>
        <dbReference type="ARBA" id="ARBA00023242"/>
    </source>
</evidence>
<dbReference type="InterPro" id="IPR019775">
    <property type="entry name" value="WD40_repeat_CS"/>
</dbReference>
<proteinExistence type="inferred from homology"/>
<name>A0A1B2JH37_PICPA</name>
<dbReference type="InterPro" id="IPR027145">
    <property type="entry name" value="PWP2"/>
</dbReference>
<dbReference type="InterPro" id="IPR011047">
    <property type="entry name" value="Quinoprotein_ADH-like_sf"/>
</dbReference>
<evidence type="ECO:0000259" key="9">
    <source>
        <dbReference type="Pfam" id="PF04003"/>
    </source>
</evidence>
<dbReference type="GO" id="GO:0034388">
    <property type="term" value="C:Pwp2p-containing subcomplex of 90S preribosome"/>
    <property type="evidence" value="ECO:0007669"/>
    <property type="project" value="TreeGrafter"/>
</dbReference>
<dbReference type="Proteomes" id="UP000094565">
    <property type="component" value="Chromosome 4"/>
</dbReference>
<sequence length="877" mass="98666">MKSDFQFSNLLGTVYRQGNLMFINDGNTLISPVGNRVSVFDLINNKSFTFPYEHRRDVAAITVNKQGTLLMSVDEHGRAILVNFKARIVLHHFNFKSPVKAIEFSPDGRYFAVGCGKILQIWRTPNVLEDKQFAPFVRHAYYTGHYDDITSVSWSGDSQFVLTTSKDMTTRLYGVDKDRMDEVRMTLGGHRDHVVNAFFDEAQEVIYTVSKDGALFRWEYTSDPKSNEDEVEEDDDEDTSSDEDGRLRKPKKPESWRIVARHYFFSHSKLKCAAFHPKSNILVVGFGNGEFRLYELPSFTLIQQLSMGQNSVNTVSINASGEWLAFGSSTLGQLLVYEWQSESYILKQQGHFDAINALTYSPDGSRVVTAADDGKIKIWDVLSGFCLATFEEHSSAVTSVRFAKRGQVLFSSSLDGTVRAWDLIRFRNFRTFTAPERVQFGCLAVDPSGEVVCAGSLDDFQIHVWSVQTGALLDSLAGHEGPVSCLSFGQEGEAATTLASASWDKTIRVWNIFGRSQQVEPFEVYSEVLAIDMRPDGKEVAVSTLNGQIMFWNVESGNQTNFIDAKRDIQVGRYSDDRFEAKNSKRGKNFSTISYSFDGLSLIAAGDNNSICLYDVKNSVLLRKFTVSLNMNLEGTLKKLNSKNLIEGGPIDLLDRDGENSDYEDRVDLKLPGSHRGDPSVRNIKAAVRVTSIAFSPGASSFAAASTEGLLIYSVDDSVNFDPFDLDIDITPASCLEMLEEKEYLVAVVMSFRLNERYLIHRIYESIPLNEIDLIVADLPKVYVERLLRFIGELSLESQHIEFNLIWIKSILAAHGKYISAHKFEFSVATRMIQRFLARIAKDVVKTSVRNGYLAEFLLDTRAQQDTSRIEEEKLAL</sequence>
<dbReference type="GO" id="GO:0000462">
    <property type="term" value="P:maturation of SSU-rRNA from tricistronic rRNA transcript (SSU-rRNA, 5.8S rRNA, LSU-rRNA)"/>
    <property type="evidence" value="ECO:0007669"/>
    <property type="project" value="TreeGrafter"/>
</dbReference>
<dbReference type="CDD" id="cd00200">
    <property type="entry name" value="WD40"/>
    <property type="match status" value="1"/>
</dbReference>
<dbReference type="PANTHER" id="PTHR19858:SF0">
    <property type="entry name" value="PERIODIC TRYPTOPHAN PROTEIN 2 HOMOLOG"/>
    <property type="match status" value="1"/>
</dbReference>
<comment type="similarity">
    <text evidence="2">Belongs to the WD repeat PWP2 family.</text>
</comment>
<dbReference type="AlphaFoldDB" id="A0A1B2JH37"/>
<keyword evidence="4 7" id="KW-0853">WD repeat</keyword>
<dbReference type="FunFam" id="2.130.10.10:FF:000602">
    <property type="entry name" value="Periodic tryptophan protein 2"/>
    <property type="match status" value="1"/>
</dbReference>
<dbReference type="Gene3D" id="2.130.10.10">
    <property type="entry name" value="YVTN repeat-like/Quinoprotein amine dehydrogenase"/>
    <property type="match status" value="3"/>
</dbReference>
<keyword evidence="6" id="KW-0539">Nucleus</keyword>
<dbReference type="OrthoDB" id="3142434at2759"/>
<dbReference type="GO" id="GO:0000028">
    <property type="term" value="P:ribosomal small subunit assembly"/>
    <property type="evidence" value="ECO:0007669"/>
    <property type="project" value="TreeGrafter"/>
</dbReference>
<evidence type="ECO:0000313" key="11">
    <source>
        <dbReference type="Proteomes" id="UP000094565"/>
    </source>
</evidence>
<dbReference type="PRINTS" id="PR00320">
    <property type="entry name" value="GPROTEINBRPT"/>
</dbReference>